<dbReference type="SMART" id="SM00915">
    <property type="entry name" value="Jacalin"/>
    <property type="match status" value="1"/>
</dbReference>
<evidence type="ECO:0000313" key="4">
    <source>
        <dbReference type="EMBL" id="CAH1448752.1"/>
    </source>
</evidence>
<dbReference type="CDD" id="cd09612">
    <property type="entry name" value="Jacalin"/>
    <property type="match status" value="1"/>
</dbReference>
<name>A0AAU9PFC9_9ASTR</name>
<dbReference type="GO" id="GO:0030246">
    <property type="term" value="F:carbohydrate binding"/>
    <property type="evidence" value="ECO:0007669"/>
    <property type="project" value="UniProtKB-KW"/>
</dbReference>
<gene>
    <name evidence="4" type="ORF">LVIROSA_LOCUS34275</name>
</gene>
<dbReference type="Gene3D" id="2.100.10.30">
    <property type="entry name" value="Jacalin-like lectin domain"/>
    <property type="match status" value="1"/>
</dbReference>
<dbReference type="SUPFAM" id="SSF51101">
    <property type="entry name" value="Mannose-binding lectins"/>
    <property type="match status" value="1"/>
</dbReference>
<evidence type="ECO:0000259" key="3">
    <source>
        <dbReference type="PROSITE" id="PS51752"/>
    </source>
</evidence>
<dbReference type="PROSITE" id="PS51752">
    <property type="entry name" value="JACALIN_LECTIN"/>
    <property type="match status" value="1"/>
</dbReference>
<dbReference type="AlphaFoldDB" id="A0AAU9PFC9"/>
<feature type="domain" description="Jacalin-type lectin" evidence="3">
    <location>
        <begin position="7"/>
        <end position="149"/>
    </location>
</feature>
<dbReference type="EMBL" id="CAKMRJ010005634">
    <property type="protein sequence ID" value="CAH1448752.1"/>
    <property type="molecule type" value="Genomic_DNA"/>
</dbReference>
<sequence>MAANAECVWGTVWGGNGGSRTWEFIIPDGSRLTKIDLCSGNALDFIRFTYKDGYGHTHTSEKFGGDGGSSHMIIFDDNEYLIGISGRVGSFGDNTVITSVTFQTNIRTYGEYGTNPGTDFSFGVTRGKFSGFYGKCGSSVDSLGVILQASHAPSLRSMVQVPSWT</sequence>
<keyword evidence="5" id="KW-1185">Reference proteome</keyword>
<evidence type="ECO:0000256" key="2">
    <source>
        <dbReference type="ARBA" id="ARBA00022734"/>
    </source>
</evidence>
<proteinExistence type="inferred from homology"/>
<reference evidence="4 5" key="1">
    <citation type="submission" date="2022-01" db="EMBL/GenBank/DDBJ databases">
        <authorList>
            <person name="Xiong W."/>
            <person name="Schranz E."/>
        </authorList>
    </citation>
    <scope>NUCLEOTIDE SEQUENCE [LARGE SCALE GENOMIC DNA]</scope>
</reference>
<evidence type="ECO:0000256" key="1">
    <source>
        <dbReference type="ARBA" id="ARBA00006568"/>
    </source>
</evidence>
<comment type="similarity">
    <text evidence="1">Belongs to the jacalin lectin family.</text>
</comment>
<protein>
    <recommendedName>
        <fullName evidence="3">Jacalin-type lectin domain-containing protein</fullName>
    </recommendedName>
</protein>
<dbReference type="InterPro" id="IPR001229">
    <property type="entry name" value="Jacalin-like_lectin_dom"/>
</dbReference>
<dbReference type="InterPro" id="IPR033734">
    <property type="entry name" value="Jacalin-like_lectin_dom_plant"/>
</dbReference>
<organism evidence="4 5">
    <name type="scientific">Lactuca virosa</name>
    <dbReference type="NCBI Taxonomy" id="75947"/>
    <lineage>
        <taxon>Eukaryota</taxon>
        <taxon>Viridiplantae</taxon>
        <taxon>Streptophyta</taxon>
        <taxon>Embryophyta</taxon>
        <taxon>Tracheophyta</taxon>
        <taxon>Spermatophyta</taxon>
        <taxon>Magnoliopsida</taxon>
        <taxon>eudicotyledons</taxon>
        <taxon>Gunneridae</taxon>
        <taxon>Pentapetalae</taxon>
        <taxon>asterids</taxon>
        <taxon>campanulids</taxon>
        <taxon>Asterales</taxon>
        <taxon>Asteraceae</taxon>
        <taxon>Cichorioideae</taxon>
        <taxon>Cichorieae</taxon>
        <taxon>Lactucinae</taxon>
        <taxon>Lactuca</taxon>
    </lineage>
</organism>
<accession>A0AAU9PFC9</accession>
<dbReference type="PANTHER" id="PTHR46506">
    <property type="entry name" value="OS05G0143600 PROTEIN"/>
    <property type="match status" value="1"/>
</dbReference>
<comment type="caution">
    <text evidence="4">The sequence shown here is derived from an EMBL/GenBank/DDBJ whole genome shotgun (WGS) entry which is preliminary data.</text>
</comment>
<keyword evidence="2" id="KW-0430">Lectin</keyword>
<dbReference type="Proteomes" id="UP001157418">
    <property type="component" value="Unassembled WGS sequence"/>
</dbReference>
<evidence type="ECO:0000313" key="5">
    <source>
        <dbReference type="Proteomes" id="UP001157418"/>
    </source>
</evidence>
<dbReference type="InterPro" id="IPR036404">
    <property type="entry name" value="Jacalin-like_lectin_dom_sf"/>
</dbReference>
<dbReference type="Pfam" id="PF01419">
    <property type="entry name" value="Jacalin"/>
    <property type="match status" value="1"/>
</dbReference>